<feature type="compositionally biased region" description="Acidic residues" evidence="6">
    <location>
        <begin position="152"/>
        <end position="165"/>
    </location>
</feature>
<evidence type="ECO:0000313" key="9">
    <source>
        <dbReference type="Proteomes" id="UP001303373"/>
    </source>
</evidence>
<feature type="compositionally biased region" description="Basic residues" evidence="6">
    <location>
        <begin position="104"/>
        <end position="118"/>
    </location>
</feature>
<evidence type="ECO:0000256" key="6">
    <source>
        <dbReference type="SAM" id="MobiDB-lite"/>
    </source>
</evidence>
<keyword evidence="3" id="KW-0805">Transcription regulation</keyword>
<feature type="compositionally biased region" description="Basic and acidic residues" evidence="6">
    <location>
        <begin position="302"/>
        <end position="333"/>
    </location>
</feature>
<dbReference type="Pfam" id="PF04719">
    <property type="entry name" value="TAFII28"/>
    <property type="match status" value="1"/>
</dbReference>
<feature type="compositionally biased region" description="Low complexity" evidence="6">
    <location>
        <begin position="37"/>
        <end position="48"/>
    </location>
</feature>
<reference evidence="8 9" key="1">
    <citation type="submission" date="2023-11" db="EMBL/GenBank/DDBJ databases">
        <title>An acidophilic fungus is an integral part of prey digestion in a carnivorous sundew plant.</title>
        <authorList>
            <person name="Tsai I.J."/>
        </authorList>
    </citation>
    <scope>NUCLEOTIDE SEQUENCE [LARGE SCALE GENOMIC DNA]</scope>
    <source>
        <strain evidence="8">169a</strain>
    </source>
</reference>
<evidence type="ECO:0000256" key="5">
    <source>
        <dbReference type="ARBA" id="ARBA00023242"/>
    </source>
</evidence>
<sequence>MASPPGYGLTSPPGPSPLALPRQRPPIALPGQHNRKSSLSSASPAHPLRQTSFPPPDSLDAQHAQQEDRELAFSPSADESMDGISDSEITSAINGHNGDDGSSRKRKRGGGRPGRGRGGKQGPRTGSVSLVNGEDGRSGRRGTAGEPSVNADEGDGEDDDDDEDAAVGGGRLPLYEGGQMTQAEADIERDRKRVFYESVPETHRGRVEAYYRAKLKTADVRRLINQTLSQSVPQNVVLVVASYTKLFAGMLIEQAREVQGEWLAVAPELADGKPNRAFKKLKREEGASKEEKTGSTEGTLTQEDKTQEDKTHQDDTQKDDDSQRDIEKDDDIKSIPQPNTTGGLPSPPTQASNIPQTDDSEPTQEHDPNPIYPGGAGGLMKDIDECDRGPLLPDHLREALRRYKKARSGGTVGFTGESLEGRVIAAPRMGGRRLFK</sequence>
<dbReference type="Gene3D" id="1.10.20.10">
    <property type="entry name" value="Histone, subunit A"/>
    <property type="match status" value="1"/>
</dbReference>
<dbReference type="PANTHER" id="PTHR13218:SF8">
    <property type="entry name" value="TRANSCRIPTION INITIATION FACTOR TFIID SUBUNIT 11"/>
    <property type="match status" value="1"/>
</dbReference>
<proteinExistence type="inferred from homology"/>
<feature type="compositionally biased region" description="Basic and acidic residues" evidence="6">
    <location>
        <begin position="282"/>
        <end position="294"/>
    </location>
</feature>
<dbReference type="CDD" id="cd08048">
    <property type="entry name" value="HFD_TAF11"/>
    <property type="match status" value="1"/>
</dbReference>
<dbReference type="InterPro" id="IPR006809">
    <property type="entry name" value="TAFII28_dom"/>
</dbReference>
<dbReference type="SUPFAM" id="SSF47113">
    <property type="entry name" value="Histone-fold"/>
    <property type="match status" value="1"/>
</dbReference>
<evidence type="ECO:0000256" key="4">
    <source>
        <dbReference type="ARBA" id="ARBA00023163"/>
    </source>
</evidence>
<protein>
    <recommendedName>
        <fullName evidence="7">TAFII28-like protein domain-containing protein</fullName>
    </recommendedName>
</protein>
<keyword evidence="5" id="KW-0539">Nucleus</keyword>
<name>A0AAQ3RCD0_9PEZI</name>
<feature type="compositionally biased region" description="Polar residues" evidence="6">
    <location>
        <begin position="336"/>
        <end position="357"/>
    </location>
</feature>
<dbReference type="GO" id="GO:0046982">
    <property type="term" value="F:protein heterodimerization activity"/>
    <property type="evidence" value="ECO:0007669"/>
    <property type="project" value="InterPro"/>
</dbReference>
<feature type="domain" description="TAFII28-like protein" evidence="7">
    <location>
        <begin position="201"/>
        <end position="264"/>
    </location>
</feature>
<dbReference type="AlphaFoldDB" id="A0AAQ3RCD0"/>
<dbReference type="InterPro" id="IPR045127">
    <property type="entry name" value="TAF11-like"/>
</dbReference>
<dbReference type="EMBL" id="CP138590">
    <property type="protein sequence ID" value="WPH03915.1"/>
    <property type="molecule type" value="Genomic_DNA"/>
</dbReference>
<keyword evidence="9" id="KW-1185">Reference proteome</keyword>
<evidence type="ECO:0000259" key="7">
    <source>
        <dbReference type="Pfam" id="PF04719"/>
    </source>
</evidence>
<dbReference type="PANTHER" id="PTHR13218">
    <property type="entry name" value="TRANSCRIPTION INITIATION FACTOR TFIID SUBUNIT 11-RELATED"/>
    <property type="match status" value="1"/>
</dbReference>
<gene>
    <name evidence="8" type="ORF">R9X50_00679800</name>
</gene>
<dbReference type="GO" id="GO:0016251">
    <property type="term" value="F:RNA polymerase II general transcription initiation factor activity"/>
    <property type="evidence" value="ECO:0007669"/>
    <property type="project" value="TreeGrafter"/>
</dbReference>
<keyword evidence="4" id="KW-0804">Transcription</keyword>
<dbReference type="Proteomes" id="UP001303373">
    <property type="component" value="Chromosome 11"/>
</dbReference>
<dbReference type="InterPro" id="IPR009072">
    <property type="entry name" value="Histone-fold"/>
</dbReference>
<evidence type="ECO:0000256" key="1">
    <source>
        <dbReference type="ARBA" id="ARBA00004123"/>
    </source>
</evidence>
<evidence type="ECO:0000256" key="3">
    <source>
        <dbReference type="ARBA" id="ARBA00023015"/>
    </source>
</evidence>
<dbReference type="GO" id="GO:0051123">
    <property type="term" value="P:RNA polymerase II preinitiation complex assembly"/>
    <property type="evidence" value="ECO:0007669"/>
    <property type="project" value="InterPro"/>
</dbReference>
<evidence type="ECO:0000313" key="8">
    <source>
        <dbReference type="EMBL" id="WPH03915.1"/>
    </source>
</evidence>
<comment type="similarity">
    <text evidence="2">Belongs to the TAF11 family.</text>
</comment>
<comment type="subcellular location">
    <subcellularLocation>
        <location evidence="1">Nucleus</location>
    </subcellularLocation>
</comment>
<organism evidence="8 9">
    <name type="scientific">Acrodontium crateriforme</name>
    <dbReference type="NCBI Taxonomy" id="150365"/>
    <lineage>
        <taxon>Eukaryota</taxon>
        <taxon>Fungi</taxon>
        <taxon>Dikarya</taxon>
        <taxon>Ascomycota</taxon>
        <taxon>Pezizomycotina</taxon>
        <taxon>Dothideomycetes</taxon>
        <taxon>Dothideomycetidae</taxon>
        <taxon>Mycosphaerellales</taxon>
        <taxon>Teratosphaeriaceae</taxon>
        <taxon>Acrodontium</taxon>
    </lineage>
</organism>
<dbReference type="GO" id="GO:0005669">
    <property type="term" value="C:transcription factor TFIID complex"/>
    <property type="evidence" value="ECO:0007669"/>
    <property type="project" value="InterPro"/>
</dbReference>
<feature type="region of interest" description="Disordered" evidence="6">
    <location>
        <begin position="1"/>
        <end position="175"/>
    </location>
</feature>
<feature type="compositionally biased region" description="Pro residues" evidence="6">
    <location>
        <begin position="12"/>
        <end position="28"/>
    </location>
</feature>
<accession>A0AAQ3RCD0</accession>
<feature type="region of interest" description="Disordered" evidence="6">
    <location>
        <begin position="276"/>
        <end position="389"/>
    </location>
</feature>
<evidence type="ECO:0000256" key="2">
    <source>
        <dbReference type="ARBA" id="ARBA00009788"/>
    </source>
</evidence>